<dbReference type="Pfam" id="PF03466">
    <property type="entry name" value="LysR_substrate"/>
    <property type="match status" value="1"/>
</dbReference>
<dbReference type="GO" id="GO:0003700">
    <property type="term" value="F:DNA-binding transcription factor activity"/>
    <property type="evidence" value="ECO:0007669"/>
    <property type="project" value="InterPro"/>
</dbReference>
<protein>
    <submittedName>
        <fullName evidence="6">LysR family transcriptional regulator</fullName>
    </submittedName>
</protein>
<keyword evidence="7" id="KW-1185">Reference proteome</keyword>
<dbReference type="SUPFAM" id="SSF53850">
    <property type="entry name" value="Periplasmic binding protein-like II"/>
    <property type="match status" value="1"/>
</dbReference>
<dbReference type="FunFam" id="1.10.10.10:FF:000001">
    <property type="entry name" value="LysR family transcriptional regulator"/>
    <property type="match status" value="1"/>
</dbReference>
<feature type="domain" description="HTH lysR-type" evidence="5">
    <location>
        <begin position="22"/>
        <end position="79"/>
    </location>
</feature>
<dbReference type="Proteomes" id="UP000263377">
    <property type="component" value="Unassembled WGS sequence"/>
</dbReference>
<dbReference type="Pfam" id="PF00126">
    <property type="entry name" value="HTH_1"/>
    <property type="match status" value="1"/>
</dbReference>
<dbReference type="Gene3D" id="1.10.10.10">
    <property type="entry name" value="Winged helix-like DNA-binding domain superfamily/Winged helix DNA-binding domain"/>
    <property type="match status" value="1"/>
</dbReference>
<accession>A0A372ZJX1</accession>
<gene>
    <name evidence="6" type="ORF">DR950_37570</name>
</gene>
<comment type="similarity">
    <text evidence="1">Belongs to the LysR transcriptional regulatory family.</text>
</comment>
<evidence type="ECO:0000256" key="4">
    <source>
        <dbReference type="ARBA" id="ARBA00023163"/>
    </source>
</evidence>
<dbReference type="InterPro" id="IPR005119">
    <property type="entry name" value="LysR_subst-bd"/>
</dbReference>
<reference evidence="6 7" key="1">
    <citation type="submission" date="2018-08" db="EMBL/GenBank/DDBJ databases">
        <title>Diversity &amp; Physiological Properties of Lignin-Decomposing Actinobacteria from Soil.</title>
        <authorList>
            <person name="Roh S.G."/>
            <person name="Kim S.B."/>
        </authorList>
    </citation>
    <scope>NUCLEOTIDE SEQUENCE [LARGE SCALE GENOMIC DNA]</scope>
    <source>
        <strain evidence="6 7">MMS17-GH009</strain>
    </source>
</reference>
<dbReference type="InterPro" id="IPR036390">
    <property type="entry name" value="WH_DNA-bd_sf"/>
</dbReference>
<dbReference type="AlphaFoldDB" id="A0A372ZJX1"/>
<dbReference type="SUPFAM" id="SSF46785">
    <property type="entry name" value="Winged helix' DNA-binding domain"/>
    <property type="match status" value="1"/>
</dbReference>
<evidence type="ECO:0000256" key="2">
    <source>
        <dbReference type="ARBA" id="ARBA00023015"/>
    </source>
</evidence>
<organism evidence="6 7">
    <name type="scientific">Kitasatospora xanthocidica</name>
    <dbReference type="NCBI Taxonomy" id="83382"/>
    <lineage>
        <taxon>Bacteria</taxon>
        <taxon>Bacillati</taxon>
        <taxon>Actinomycetota</taxon>
        <taxon>Actinomycetes</taxon>
        <taxon>Kitasatosporales</taxon>
        <taxon>Streptomycetaceae</taxon>
        <taxon>Kitasatospora</taxon>
    </lineage>
</organism>
<dbReference type="Gene3D" id="3.40.190.10">
    <property type="entry name" value="Periplasmic binding protein-like II"/>
    <property type="match status" value="2"/>
</dbReference>
<evidence type="ECO:0000256" key="1">
    <source>
        <dbReference type="ARBA" id="ARBA00009437"/>
    </source>
</evidence>
<name>A0A372ZJX1_9ACTN</name>
<evidence type="ECO:0000259" key="5">
    <source>
        <dbReference type="PROSITE" id="PS50931"/>
    </source>
</evidence>
<comment type="caution">
    <text evidence="6">The sequence shown here is derived from an EMBL/GenBank/DDBJ whole genome shotgun (WGS) entry which is preliminary data.</text>
</comment>
<keyword evidence="4" id="KW-0804">Transcription</keyword>
<evidence type="ECO:0000313" key="6">
    <source>
        <dbReference type="EMBL" id="RGD56031.1"/>
    </source>
</evidence>
<sequence>MSTEVSDRPSPIGSSTLPPMGFTLRQLQVFLTVAETLHFGRAAERLHISQPTVSQEVARLERTVGVELFDRSRRSVALTEAGEVMAAESTLLLRQAETLLTRVRLHEESRLGTARIAASPSVVNRLLPAVVSRAEQELPALDTAELAVDTGQVSATLAAELADIGLGRFLDEVDGYRLERIADEPVLVALGRDHPLARRSSLRLAELRDLPLLLWPREQHPRYYDHVLGLCAEHGVDPPVLVSPPRIVGSRLYLLARNRAFSLVPGSMTGHLTEDVATVRLEGRAALPLEMQWRTDDRRPRLASLRDLIRQEAAELEDG</sequence>
<keyword evidence="3" id="KW-0238">DNA-binding</keyword>
<dbReference type="GO" id="GO:0032993">
    <property type="term" value="C:protein-DNA complex"/>
    <property type="evidence" value="ECO:0007669"/>
    <property type="project" value="TreeGrafter"/>
</dbReference>
<keyword evidence="2" id="KW-0805">Transcription regulation</keyword>
<dbReference type="PRINTS" id="PR00039">
    <property type="entry name" value="HTHLYSR"/>
</dbReference>
<dbReference type="PROSITE" id="PS50931">
    <property type="entry name" value="HTH_LYSR"/>
    <property type="match status" value="1"/>
</dbReference>
<dbReference type="EMBL" id="QVIG01000002">
    <property type="protein sequence ID" value="RGD56031.1"/>
    <property type="molecule type" value="Genomic_DNA"/>
</dbReference>
<dbReference type="InterPro" id="IPR036388">
    <property type="entry name" value="WH-like_DNA-bd_sf"/>
</dbReference>
<proteinExistence type="inferred from homology"/>
<dbReference type="GO" id="GO:0003677">
    <property type="term" value="F:DNA binding"/>
    <property type="evidence" value="ECO:0007669"/>
    <property type="project" value="UniProtKB-KW"/>
</dbReference>
<evidence type="ECO:0000313" key="7">
    <source>
        <dbReference type="Proteomes" id="UP000263377"/>
    </source>
</evidence>
<dbReference type="InterPro" id="IPR000847">
    <property type="entry name" value="LysR_HTH_N"/>
</dbReference>
<evidence type="ECO:0000256" key="3">
    <source>
        <dbReference type="ARBA" id="ARBA00023125"/>
    </source>
</evidence>
<dbReference type="PANTHER" id="PTHR30346">
    <property type="entry name" value="TRANSCRIPTIONAL DUAL REGULATOR HCAR-RELATED"/>
    <property type="match status" value="1"/>
</dbReference>
<dbReference type="PANTHER" id="PTHR30346:SF28">
    <property type="entry name" value="HTH-TYPE TRANSCRIPTIONAL REGULATOR CYNR"/>
    <property type="match status" value="1"/>
</dbReference>
<dbReference type="CDD" id="cd08414">
    <property type="entry name" value="PBP2_LTTR_aromatics_like"/>
    <property type="match status" value="1"/>
</dbReference>